<evidence type="ECO:0000313" key="3">
    <source>
        <dbReference type="EMBL" id="EET62725.1"/>
    </source>
</evidence>
<dbReference type="SMART" id="SM00387">
    <property type="entry name" value="HATPase_c"/>
    <property type="match status" value="1"/>
</dbReference>
<dbReference type="InterPro" id="IPR010559">
    <property type="entry name" value="Sig_transdc_His_kin_internal"/>
</dbReference>
<keyword evidence="4" id="KW-1185">Reference proteome</keyword>
<keyword evidence="1" id="KW-0812">Transmembrane</keyword>
<dbReference type="eggNOG" id="COG2972">
    <property type="taxonomic scope" value="Bacteria"/>
</dbReference>
<dbReference type="InterPro" id="IPR036890">
    <property type="entry name" value="HATPase_C_sf"/>
</dbReference>
<evidence type="ECO:0000259" key="2">
    <source>
        <dbReference type="SMART" id="SM00387"/>
    </source>
</evidence>
<feature type="transmembrane region" description="Helical" evidence="1">
    <location>
        <begin position="303"/>
        <end position="324"/>
    </location>
</feature>
<evidence type="ECO:0000313" key="4">
    <source>
        <dbReference type="Proteomes" id="UP000005561"/>
    </source>
</evidence>
<name>C6L8Y6_9FIRM</name>
<evidence type="ECO:0000256" key="1">
    <source>
        <dbReference type="SAM" id="Phobius"/>
    </source>
</evidence>
<dbReference type="AlphaFoldDB" id="C6L8Y6"/>
<organism evidence="3 4">
    <name type="scientific">Marvinbryantia formatexigens DSM 14469</name>
    <dbReference type="NCBI Taxonomy" id="478749"/>
    <lineage>
        <taxon>Bacteria</taxon>
        <taxon>Bacillati</taxon>
        <taxon>Bacillota</taxon>
        <taxon>Clostridia</taxon>
        <taxon>Lachnospirales</taxon>
        <taxon>Lachnospiraceae</taxon>
        <taxon>Marvinbryantia</taxon>
    </lineage>
</organism>
<dbReference type="OrthoDB" id="9776552at2"/>
<dbReference type="RefSeq" id="WP_006859877.1">
    <property type="nucleotide sequence ID" value="NZ_ACCL02000001.1"/>
</dbReference>
<dbReference type="PANTHER" id="PTHR34220">
    <property type="entry name" value="SENSOR HISTIDINE KINASE YPDA"/>
    <property type="match status" value="1"/>
</dbReference>
<reference evidence="3" key="1">
    <citation type="submission" date="2009-07" db="EMBL/GenBank/DDBJ databases">
        <authorList>
            <person name="Weinstock G."/>
            <person name="Sodergren E."/>
            <person name="Clifton S."/>
            <person name="Fulton L."/>
            <person name="Fulton B."/>
            <person name="Courtney L."/>
            <person name="Fronick C."/>
            <person name="Harrison M."/>
            <person name="Strong C."/>
            <person name="Farmer C."/>
            <person name="Delahaunty K."/>
            <person name="Markovic C."/>
            <person name="Hall O."/>
            <person name="Minx P."/>
            <person name="Tomlinson C."/>
            <person name="Mitreva M."/>
            <person name="Nelson J."/>
            <person name="Hou S."/>
            <person name="Wollam A."/>
            <person name="Pepin K.H."/>
            <person name="Johnson M."/>
            <person name="Bhonagiri V."/>
            <person name="Nash W.E."/>
            <person name="Warren W."/>
            <person name="Chinwalla A."/>
            <person name="Mardis E.R."/>
            <person name="Wilson R.K."/>
        </authorList>
    </citation>
    <scope>NUCLEOTIDE SEQUENCE [LARGE SCALE GENOMIC DNA]</scope>
    <source>
        <strain evidence="3">DSM 14469</strain>
    </source>
</reference>
<dbReference type="InterPro" id="IPR003594">
    <property type="entry name" value="HATPase_dom"/>
</dbReference>
<dbReference type="EMBL" id="ACCL02000001">
    <property type="protein sequence ID" value="EET62725.1"/>
    <property type="molecule type" value="Genomic_DNA"/>
</dbReference>
<dbReference type="Gene3D" id="3.30.565.10">
    <property type="entry name" value="Histidine kinase-like ATPase, C-terminal domain"/>
    <property type="match status" value="1"/>
</dbReference>
<gene>
    <name evidence="3" type="ORF">BRYFOR_05075</name>
</gene>
<dbReference type="Gene3D" id="6.10.340.10">
    <property type="match status" value="1"/>
</dbReference>
<dbReference type="PANTHER" id="PTHR34220:SF7">
    <property type="entry name" value="SENSOR HISTIDINE KINASE YPDA"/>
    <property type="match status" value="1"/>
</dbReference>
<dbReference type="Pfam" id="PF06580">
    <property type="entry name" value="His_kinase"/>
    <property type="match status" value="1"/>
</dbReference>
<dbReference type="Proteomes" id="UP000005561">
    <property type="component" value="Unassembled WGS sequence"/>
</dbReference>
<dbReference type="GO" id="GO:0000155">
    <property type="term" value="F:phosphorelay sensor kinase activity"/>
    <property type="evidence" value="ECO:0007669"/>
    <property type="project" value="InterPro"/>
</dbReference>
<dbReference type="Pfam" id="PF02518">
    <property type="entry name" value="HATPase_c"/>
    <property type="match status" value="1"/>
</dbReference>
<keyword evidence="3" id="KW-0808">Transferase</keyword>
<proteinExistence type="predicted"/>
<dbReference type="SUPFAM" id="SSF55874">
    <property type="entry name" value="ATPase domain of HSP90 chaperone/DNA topoisomerase II/histidine kinase"/>
    <property type="match status" value="1"/>
</dbReference>
<comment type="caution">
    <text evidence="3">The sequence shown here is derived from an EMBL/GenBank/DDBJ whole genome shotgun (WGS) entry which is preliminary data.</text>
</comment>
<protein>
    <submittedName>
        <fullName evidence="3">ATPase/histidine kinase/DNA gyrase B/HSP90 domain protein</fullName>
    </submittedName>
</protein>
<keyword evidence="3" id="KW-0418">Kinase</keyword>
<dbReference type="InterPro" id="IPR050640">
    <property type="entry name" value="Bact_2-comp_sensor_kinase"/>
</dbReference>
<dbReference type="STRING" id="168384.SAMN05660368_01703"/>
<sequence length="616" mass="69355">MKKIKALSFQTQIFLSSVLLIVLPSILLSVWASNKTSSRISQEYHSASSAMLSQMDLTLDTLLSDAGKITTMPLLNNDIYKAMITDYTDQYLVYAQDSTRFRDVFKLTNRLNSALITCVFENRHGYFFEYNVNSYQQQQTIEENIRNWAPAARESSNHTYFAPLQERSNGKTLLPMIKIVYDGYNYSEIGVCYCEIDFRPIADIFDSSQLTDHTFLIYNTENELIYSSSPSFAQDESSSALLADISAFSSSLEEMNDTSDAQLQLSDGQSDYAVSGCVNATTKWRLIQLVNNDAISLAYRENLAAHFSAFLLCALLGLLLSAILSRTLTRPVSRLCASIDSLNPEDGGLIDEKACGSNQELLRLVRSFNSLCRRLMRSLQQNYETELGKQQLKIQMLQFQINHHFLYNTLNSIKSLANLHNVPEIETIALCMSDLIRYNLEKFPVAPLKEELCQVKRYMTIQNLRFPGKFTLDIQIPPEYLEIETPVFVLQPLIENCIEHGFSSMETGCYISITCQMDDRVLHLFVADNGQGIPPEKLAHLNEECRCDEKIPVESSSGHHSIGLKNVSQRLRSYFGSSCGLYLESSPGEGTIIDVTLPSPVHITSVNTEDSPPALP</sequence>
<dbReference type="GO" id="GO:0016020">
    <property type="term" value="C:membrane"/>
    <property type="evidence" value="ECO:0007669"/>
    <property type="project" value="InterPro"/>
</dbReference>
<keyword evidence="1" id="KW-1133">Transmembrane helix</keyword>
<feature type="domain" description="Histidine kinase/HSP90-like ATPase" evidence="2">
    <location>
        <begin position="482"/>
        <end position="601"/>
    </location>
</feature>
<accession>C6L8Y6</accession>
<keyword evidence="1" id="KW-0472">Membrane</keyword>